<evidence type="ECO:0000256" key="1">
    <source>
        <dbReference type="SAM" id="Phobius"/>
    </source>
</evidence>
<organism evidence="3 4">
    <name type="scientific">Butyricimonas hominis</name>
    <dbReference type="NCBI Taxonomy" id="2763032"/>
    <lineage>
        <taxon>Bacteria</taxon>
        <taxon>Pseudomonadati</taxon>
        <taxon>Bacteroidota</taxon>
        <taxon>Bacteroidia</taxon>
        <taxon>Bacteroidales</taxon>
        <taxon>Odoribacteraceae</taxon>
        <taxon>Butyricimonas</taxon>
    </lineage>
</organism>
<dbReference type="PANTHER" id="PTHR37305:SF1">
    <property type="entry name" value="MEMBRANE PROTEIN"/>
    <property type="match status" value="1"/>
</dbReference>
<name>A0ABR7D099_9BACT</name>
<dbReference type="EMBL" id="JACOOH010000004">
    <property type="protein sequence ID" value="MBC5621356.1"/>
    <property type="molecule type" value="Genomic_DNA"/>
</dbReference>
<feature type="transmembrane region" description="Helical" evidence="1">
    <location>
        <begin position="118"/>
        <end position="138"/>
    </location>
</feature>
<evidence type="ECO:0000313" key="3">
    <source>
        <dbReference type="EMBL" id="MBC5621356.1"/>
    </source>
</evidence>
<feature type="domain" description="ABC-type uncharacterised transport system" evidence="2">
    <location>
        <begin position="451"/>
        <end position="545"/>
    </location>
</feature>
<dbReference type="Pfam" id="PF12679">
    <property type="entry name" value="ABC2_membrane_2"/>
    <property type="match status" value="1"/>
</dbReference>
<feature type="transmembrane region" description="Helical" evidence="1">
    <location>
        <begin position="739"/>
        <end position="761"/>
    </location>
</feature>
<dbReference type="SUPFAM" id="SSF52317">
    <property type="entry name" value="Class I glutamine amidotransferase-like"/>
    <property type="match status" value="1"/>
</dbReference>
<keyword evidence="4" id="KW-1185">Reference proteome</keyword>
<dbReference type="InterPro" id="IPR029062">
    <property type="entry name" value="Class_I_gatase-like"/>
</dbReference>
<keyword evidence="1" id="KW-1133">Transmembrane helix</keyword>
<feature type="transmembrane region" description="Helical" evidence="1">
    <location>
        <begin position="258"/>
        <end position="275"/>
    </location>
</feature>
<accession>A0ABR7D099</accession>
<comment type="caution">
    <text evidence="3">The sequence shown here is derived from an EMBL/GenBank/DDBJ whole genome shotgun (WGS) entry which is preliminary data.</text>
</comment>
<dbReference type="PANTHER" id="PTHR37305">
    <property type="entry name" value="INTEGRAL MEMBRANE PROTEIN-RELATED"/>
    <property type="match status" value="1"/>
</dbReference>
<dbReference type="InterPro" id="IPR019196">
    <property type="entry name" value="ABC_transp_unknown"/>
</dbReference>
<gene>
    <name evidence="3" type="ORF">H8S64_09620</name>
</gene>
<dbReference type="Proteomes" id="UP000646484">
    <property type="component" value="Unassembled WGS sequence"/>
</dbReference>
<keyword evidence="1" id="KW-0812">Transmembrane</keyword>
<feature type="transmembrane region" description="Helical" evidence="1">
    <location>
        <begin position="60"/>
        <end position="79"/>
    </location>
</feature>
<protein>
    <submittedName>
        <fullName evidence="3">Gldg family protein</fullName>
    </submittedName>
</protein>
<feature type="transmembrane region" description="Helical" evidence="1">
    <location>
        <begin position="144"/>
        <end position="167"/>
    </location>
</feature>
<keyword evidence="1" id="KW-0472">Membrane</keyword>
<feature type="transmembrane region" description="Helical" evidence="1">
    <location>
        <begin position="228"/>
        <end position="246"/>
    </location>
</feature>
<evidence type="ECO:0000259" key="2">
    <source>
        <dbReference type="Pfam" id="PF09822"/>
    </source>
</evidence>
<feature type="transmembrane region" description="Helical" evidence="1">
    <location>
        <begin position="20"/>
        <end position="39"/>
    </location>
</feature>
<evidence type="ECO:0000313" key="4">
    <source>
        <dbReference type="Proteomes" id="UP000646484"/>
    </source>
</evidence>
<proteinExistence type="predicted"/>
<reference evidence="3 4" key="1">
    <citation type="submission" date="2020-08" db="EMBL/GenBank/DDBJ databases">
        <title>Genome public.</title>
        <authorList>
            <person name="Liu C."/>
            <person name="Sun Q."/>
        </authorList>
    </citation>
    <scope>NUCLEOTIDE SEQUENCE [LARGE SCALE GENOMIC DNA]</scope>
    <source>
        <strain evidence="3 4">NSJ-56</strain>
    </source>
</reference>
<dbReference type="RefSeq" id="WP_186975910.1">
    <property type="nucleotide sequence ID" value="NZ_JACOOH010000004.1"/>
</dbReference>
<dbReference type="Pfam" id="PF09822">
    <property type="entry name" value="ABC_transp_aux"/>
    <property type="match status" value="1"/>
</dbReference>
<feature type="transmembrane region" description="Helical" evidence="1">
    <location>
        <begin position="174"/>
        <end position="192"/>
    </location>
</feature>
<sequence>MRKILKIAATELCTLFYSPIAWLILIIFTVQAGMQYVKVIDIMLMQQFSRPLWYSIAKELLTGAWGIFPNMLGHLYLYIPLLTMGLMSREFSSGSIKLLYSSPVSSFQIIFGKYLSMMVYALILVAIVLVFVGFTILHVPHFDISLLLSGILGFYLVVCAYAAIGLFMSCLTSYQVVAAVATLAVLTFLNYVGNIGQGIPFVQDITYWLSIFGRSDQLIDGLICSEDVLYFLIVIALFVTLSVMKIQAGKTKRTKSVAAMRYGGVAVVAMLLGYITSRPGLMCYYDASSIKVNSLTAESQEIMKQLDGGMTITTYVNLLDDERNLIFPAMANSDKAKFKKYIRFKPEIEMKYVYYYADAGNEALNELYPNLDLKQKAWRVATLNGQNIERFLTPEEIDKQIDLSGEEYRFVRQIERASGEKAFLRIFEDGSRDPREAELSAAMKRLVMKSPKVYFLTGHGERDINKAGDKDYRSFTKDRSFRYALINNGFDVVSLSLAEIPVIPEEVSVLVIADVQSPLSEDELQKIDQYIGRGGNLVIAGEPGTSGVMNPITRPLGVRFEQGTLVQPTGSYADDLLICRFVEPGVNVMTAYRGLFRNNYVITMPGTAVMSYDTTAGFRVAPVLSTYDKGSWNELETVNFTDEKAVLNVRAGEVEQTYPTLLALTRQVGDREQRVVVLGDADCMSNAELLMNRRGVRAANFNLITGMFRWLSYEEFPLVLSAISPQDKVLELTKDSMTWVRVGLLWVLPGLFVLGYIGIWLKRRRR</sequence>